<proteinExistence type="predicted"/>
<dbReference type="EMBL" id="CADCVU010000096">
    <property type="protein sequence ID" value="CAA9498227.1"/>
    <property type="molecule type" value="Genomic_DNA"/>
</dbReference>
<accession>A0A6J4SNG4</accession>
<feature type="compositionally biased region" description="Basic residues" evidence="1">
    <location>
        <begin position="40"/>
        <end position="55"/>
    </location>
</feature>
<sequence length="129" mass="13962">GRLGSLPCRGDEACAQVRHRRADRAGAHGRAGGRTDARRLSHPPHRRLLRGHRPVRLPALPRASFHPRRTQRPPAARPLRLDRARLSDLHGHPSAVLAGARGPAPVARPARALLLRGLLGARALAAPRV</sequence>
<organism evidence="2">
    <name type="scientific">uncultured Solirubrobacterales bacterium</name>
    <dbReference type="NCBI Taxonomy" id="768556"/>
    <lineage>
        <taxon>Bacteria</taxon>
        <taxon>Bacillati</taxon>
        <taxon>Actinomycetota</taxon>
        <taxon>Thermoleophilia</taxon>
        <taxon>Solirubrobacterales</taxon>
        <taxon>environmental samples</taxon>
    </lineage>
</organism>
<feature type="region of interest" description="Disordered" evidence="1">
    <location>
        <begin position="20"/>
        <end position="78"/>
    </location>
</feature>
<evidence type="ECO:0000313" key="2">
    <source>
        <dbReference type="EMBL" id="CAA9498227.1"/>
    </source>
</evidence>
<reference evidence="2" key="1">
    <citation type="submission" date="2020-02" db="EMBL/GenBank/DDBJ databases">
        <authorList>
            <person name="Meier V. D."/>
        </authorList>
    </citation>
    <scope>NUCLEOTIDE SEQUENCE</scope>
    <source>
        <strain evidence="2">AVDCRST_MAG45</strain>
    </source>
</reference>
<feature type="non-terminal residue" evidence="2">
    <location>
        <position position="1"/>
    </location>
</feature>
<feature type="non-terminal residue" evidence="2">
    <location>
        <position position="129"/>
    </location>
</feature>
<protein>
    <submittedName>
        <fullName evidence="2">Uncharacterized protein</fullName>
    </submittedName>
</protein>
<gene>
    <name evidence="2" type="ORF">AVDCRST_MAG45-1127</name>
</gene>
<dbReference type="AlphaFoldDB" id="A0A6J4SNG4"/>
<evidence type="ECO:0000256" key="1">
    <source>
        <dbReference type="SAM" id="MobiDB-lite"/>
    </source>
</evidence>
<name>A0A6J4SNG4_9ACTN</name>